<organism evidence="1 2">
    <name type="scientific">Acanthoscelides obtectus</name>
    <name type="common">Bean weevil</name>
    <name type="synonym">Bruchus obtectus</name>
    <dbReference type="NCBI Taxonomy" id="200917"/>
    <lineage>
        <taxon>Eukaryota</taxon>
        <taxon>Metazoa</taxon>
        <taxon>Ecdysozoa</taxon>
        <taxon>Arthropoda</taxon>
        <taxon>Hexapoda</taxon>
        <taxon>Insecta</taxon>
        <taxon>Pterygota</taxon>
        <taxon>Neoptera</taxon>
        <taxon>Endopterygota</taxon>
        <taxon>Coleoptera</taxon>
        <taxon>Polyphaga</taxon>
        <taxon>Cucujiformia</taxon>
        <taxon>Chrysomeloidea</taxon>
        <taxon>Chrysomelidae</taxon>
        <taxon>Bruchinae</taxon>
        <taxon>Bruchini</taxon>
        <taxon>Acanthoscelides</taxon>
    </lineage>
</organism>
<dbReference type="Proteomes" id="UP001152888">
    <property type="component" value="Unassembled WGS sequence"/>
</dbReference>
<keyword evidence="2" id="KW-1185">Reference proteome</keyword>
<dbReference type="EMBL" id="CAKOFQ010007682">
    <property type="protein sequence ID" value="CAH2006339.1"/>
    <property type="molecule type" value="Genomic_DNA"/>
</dbReference>
<name>A0A9P0Q0S8_ACAOB</name>
<protein>
    <submittedName>
        <fullName evidence="1">Uncharacterized protein</fullName>
    </submittedName>
</protein>
<proteinExistence type="predicted"/>
<comment type="caution">
    <text evidence="1">The sequence shown here is derived from an EMBL/GenBank/DDBJ whole genome shotgun (WGS) entry which is preliminary data.</text>
</comment>
<sequence length="52" mass="5678">MLDYPGIVVYFVHPDPGMSQAPGLALDALIRAHLNPSPSLYSPTTHLKNIFT</sequence>
<evidence type="ECO:0000313" key="2">
    <source>
        <dbReference type="Proteomes" id="UP001152888"/>
    </source>
</evidence>
<dbReference type="AlphaFoldDB" id="A0A9P0Q0S8"/>
<gene>
    <name evidence="1" type="ORF">ACAOBT_LOCUS29038</name>
</gene>
<accession>A0A9P0Q0S8</accession>
<evidence type="ECO:0000313" key="1">
    <source>
        <dbReference type="EMBL" id="CAH2006339.1"/>
    </source>
</evidence>
<reference evidence="1" key="1">
    <citation type="submission" date="2022-03" db="EMBL/GenBank/DDBJ databases">
        <authorList>
            <person name="Sayadi A."/>
        </authorList>
    </citation>
    <scope>NUCLEOTIDE SEQUENCE</scope>
</reference>